<organism evidence="4">
    <name type="scientific">marine sediment metagenome</name>
    <dbReference type="NCBI Taxonomy" id="412755"/>
    <lineage>
        <taxon>unclassified sequences</taxon>
        <taxon>metagenomes</taxon>
        <taxon>ecological metagenomes</taxon>
    </lineage>
</organism>
<evidence type="ECO:0000256" key="1">
    <source>
        <dbReference type="ARBA" id="ARBA00022603"/>
    </source>
</evidence>
<evidence type="ECO:0000313" key="4">
    <source>
        <dbReference type="EMBL" id="KKL77964.1"/>
    </source>
</evidence>
<keyword evidence="1" id="KW-0489">Methyltransferase</keyword>
<dbReference type="InterPro" id="IPR029063">
    <property type="entry name" value="SAM-dependent_MTases_sf"/>
</dbReference>
<dbReference type="SUPFAM" id="SSF53335">
    <property type="entry name" value="S-adenosyl-L-methionine-dependent methyltransferases"/>
    <property type="match status" value="1"/>
</dbReference>
<evidence type="ECO:0000259" key="3">
    <source>
        <dbReference type="Pfam" id="PF01555"/>
    </source>
</evidence>
<dbReference type="GO" id="GO:0003677">
    <property type="term" value="F:DNA binding"/>
    <property type="evidence" value="ECO:0007669"/>
    <property type="project" value="InterPro"/>
</dbReference>
<dbReference type="EMBL" id="LAZR01023599">
    <property type="protein sequence ID" value="KKL77964.1"/>
    <property type="molecule type" value="Genomic_DNA"/>
</dbReference>
<keyword evidence="2" id="KW-0808">Transferase</keyword>
<reference evidence="4" key="1">
    <citation type="journal article" date="2015" name="Nature">
        <title>Complex archaea that bridge the gap between prokaryotes and eukaryotes.</title>
        <authorList>
            <person name="Spang A."/>
            <person name="Saw J.H."/>
            <person name="Jorgensen S.L."/>
            <person name="Zaremba-Niedzwiedzka K."/>
            <person name="Martijn J."/>
            <person name="Lind A.E."/>
            <person name="van Eijk R."/>
            <person name="Schleper C."/>
            <person name="Guy L."/>
            <person name="Ettema T.J."/>
        </authorList>
    </citation>
    <scope>NUCLEOTIDE SEQUENCE</scope>
</reference>
<feature type="domain" description="DNA methylase N-4/N-6" evidence="3">
    <location>
        <begin position="104"/>
        <end position="174"/>
    </location>
</feature>
<sequence length="204" mass="23392">MVMESNYSHMMLAPYIRCGKLTGTRRSYTVTVHGDYPTFQGAAVPCVQRAGHDTSEPFVSKVRDDPICRPYLFGGRFSIRDPELHPRDVDNKEVFADVIDYPLRPEQALRRQLQTPDSMRHPAKANIFMMEDIWRYVSLPGQLIVDFFGGTGTTGIAVRENRKVLLIESETPFIAIESDNNKILHRLYGKEFFIVQGDNRRILL</sequence>
<feature type="non-terminal residue" evidence="4">
    <location>
        <position position="204"/>
    </location>
</feature>
<comment type="caution">
    <text evidence="4">The sequence shown here is derived from an EMBL/GenBank/DDBJ whole genome shotgun (WGS) entry which is preliminary data.</text>
</comment>
<dbReference type="AlphaFoldDB" id="A0A0F9EV75"/>
<dbReference type="Gene3D" id="3.40.50.150">
    <property type="entry name" value="Vaccinia Virus protein VP39"/>
    <property type="match status" value="1"/>
</dbReference>
<dbReference type="GO" id="GO:0032259">
    <property type="term" value="P:methylation"/>
    <property type="evidence" value="ECO:0007669"/>
    <property type="project" value="UniProtKB-KW"/>
</dbReference>
<protein>
    <recommendedName>
        <fullName evidence="3">DNA methylase N-4/N-6 domain-containing protein</fullName>
    </recommendedName>
</protein>
<dbReference type="Pfam" id="PF01555">
    <property type="entry name" value="N6_N4_Mtase"/>
    <property type="match status" value="1"/>
</dbReference>
<accession>A0A0F9EV75</accession>
<proteinExistence type="predicted"/>
<gene>
    <name evidence="4" type="ORF">LCGC14_2029680</name>
</gene>
<name>A0A0F9EV75_9ZZZZ</name>
<evidence type="ECO:0000256" key="2">
    <source>
        <dbReference type="ARBA" id="ARBA00022679"/>
    </source>
</evidence>
<dbReference type="InterPro" id="IPR002941">
    <property type="entry name" value="DNA_methylase_N4/N6"/>
</dbReference>
<dbReference type="GO" id="GO:0008170">
    <property type="term" value="F:N-methyltransferase activity"/>
    <property type="evidence" value="ECO:0007669"/>
    <property type="project" value="InterPro"/>
</dbReference>